<dbReference type="InterPro" id="IPR003593">
    <property type="entry name" value="AAA+_ATPase"/>
</dbReference>
<evidence type="ECO:0000313" key="5">
    <source>
        <dbReference type="EMBL" id="MEN3069825.1"/>
    </source>
</evidence>
<evidence type="ECO:0000256" key="2">
    <source>
        <dbReference type="ARBA" id="ARBA00022741"/>
    </source>
</evidence>
<dbReference type="InterPro" id="IPR015854">
    <property type="entry name" value="ABC_transpr_LolD-like"/>
</dbReference>
<sequence>MLLRLDDLHMRFAGQSSALFHIDSLQLAAGSSLGIRGASGAGKTTLFHCLAGLERASQGSIRWHGQDILKLPDAALDAWRQRQLGLIFQDFHLIDGLSALDNVLLPAHFDAWRASSELRQRARELLEQVGLRTHTRLAALLSRGERQRVAIARALLFKPAIVMADEPTASLDPEHRQIIGDLLIERVRAEGAALIVISHETELLARMDRRCLLQHGQLMEE</sequence>
<evidence type="ECO:0000256" key="3">
    <source>
        <dbReference type="ARBA" id="ARBA00022840"/>
    </source>
</evidence>
<keyword evidence="1" id="KW-0472">Membrane</keyword>
<accession>A0ABU9Z1J4</accession>
<protein>
    <submittedName>
        <fullName evidence="5">ATP-binding cassette domain-containing protein</fullName>
    </submittedName>
</protein>
<dbReference type="SUPFAM" id="SSF52540">
    <property type="entry name" value="P-loop containing nucleoside triphosphate hydrolases"/>
    <property type="match status" value="1"/>
</dbReference>
<dbReference type="Gene3D" id="3.40.50.300">
    <property type="entry name" value="P-loop containing nucleotide triphosphate hydrolases"/>
    <property type="match status" value="1"/>
</dbReference>
<dbReference type="Proteomes" id="UP001410394">
    <property type="component" value="Unassembled WGS sequence"/>
</dbReference>
<dbReference type="SMART" id="SM00382">
    <property type="entry name" value="AAA"/>
    <property type="match status" value="1"/>
</dbReference>
<dbReference type="EMBL" id="JBDIVE010000009">
    <property type="protein sequence ID" value="MEN3069825.1"/>
    <property type="molecule type" value="Genomic_DNA"/>
</dbReference>
<evidence type="ECO:0000313" key="6">
    <source>
        <dbReference type="Proteomes" id="UP001410394"/>
    </source>
</evidence>
<dbReference type="PANTHER" id="PTHR24220">
    <property type="entry name" value="IMPORT ATP-BINDING PROTEIN"/>
    <property type="match status" value="1"/>
</dbReference>
<dbReference type="GO" id="GO:0005524">
    <property type="term" value="F:ATP binding"/>
    <property type="evidence" value="ECO:0007669"/>
    <property type="project" value="UniProtKB-KW"/>
</dbReference>
<comment type="caution">
    <text evidence="5">The sequence shown here is derived from an EMBL/GenBank/DDBJ whole genome shotgun (WGS) entry which is preliminary data.</text>
</comment>
<dbReference type="InterPro" id="IPR003439">
    <property type="entry name" value="ABC_transporter-like_ATP-bd"/>
</dbReference>
<dbReference type="InterPro" id="IPR027417">
    <property type="entry name" value="P-loop_NTPase"/>
</dbReference>
<dbReference type="RefSeq" id="WP_345920599.1">
    <property type="nucleotide sequence ID" value="NZ_JBDIVE010000009.1"/>
</dbReference>
<organism evidence="5 6">
    <name type="scientific">Uliginosibacterium sediminicola</name>
    <dbReference type="NCBI Taxonomy" id="2024550"/>
    <lineage>
        <taxon>Bacteria</taxon>
        <taxon>Pseudomonadati</taxon>
        <taxon>Pseudomonadota</taxon>
        <taxon>Betaproteobacteria</taxon>
        <taxon>Rhodocyclales</taxon>
        <taxon>Zoogloeaceae</taxon>
        <taxon>Uliginosibacterium</taxon>
    </lineage>
</organism>
<feature type="domain" description="ABC transporter" evidence="4">
    <location>
        <begin position="3"/>
        <end position="221"/>
    </location>
</feature>
<dbReference type="PANTHER" id="PTHR24220:SF611">
    <property type="entry name" value="ATP-BINDING COMPONENT OF ABC TRANSPORTER-RELATED"/>
    <property type="match status" value="1"/>
</dbReference>
<keyword evidence="2" id="KW-0547">Nucleotide-binding</keyword>
<reference evidence="5 6" key="1">
    <citation type="journal article" date="2018" name="Int. J. Syst. Evol. Microbiol.">
        <title>Uliginosibacterium sediminicola sp. nov., isolated from freshwater sediment.</title>
        <authorList>
            <person name="Hwang W.M."/>
            <person name="Kim S.M."/>
            <person name="Kang K."/>
            <person name="Ahn T.Y."/>
        </authorList>
    </citation>
    <scope>NUCLEOTIDE SEQUENCE [LARGE SCALE GENOMIC DNA]</scope>
    <source>
        <strain evidence="5 6">M1-21</strain>
    </source>
</reference>
<dbReference type="PROSITE" id="PS50893">
    <property type="entry name" value="ABC_TRANSPORTER_2"/>
    <property type="match status" value="1"/>
</dbReference>
<keyword evidence="1" id="KW-1003">Cell membrane</keyword>
<keyword evidence="3 5" id="KW-0067">ATP-binding</keyword>
<gene>
    <name evidence="5" type="ORF">ABDB84_15190</name>
</gene>
<evidence type="ECO:0000259" key="4">
    <source>
        <dbReference type="PROSITE" id="PS50893"/>
    </source>
</evidence>
<proteinExistence type="predicted"/>
<evidence type="ECO:0000256" key="1">
    <source>
        <dbReference type="ARBA" id="ARBA00022475"/>
    </source>
</evidence>
<keyword evidence="6" id="KW-1185">Reference proteome</keyword>
<name>A0ABU9Z1J4_9RHOO</name>
<dbReference type="Pfam" id="PF00005">
    <property type="entry name" value="ABC_tran"/>
    <property type="match status" value="1"/>
</dbReference>